<dbReference type="Proteomes" id="UP000182126">
    <property type="component" value="Chromosome I"/>
</dbReference>
<evidence type="ECO:0000256" key="1">
    <source>
        <dbReference type="SAM" id="MobiDB-lite"/>
    </source>
</evidence>
<organism evidence="2 3">
    <name type="scientific">Microbacterium paraoxydans</name>
    <dbReference type="NCBI Taxonomy" id="199592"/>
    <lineage>
        <taxon>Bacteria</taxon>
        <taxon>Bacillati</taxon>
        <taxon>Actinomycetota</taxon>
        <taxon>Actinomycetes</taxon>
        <taxon>Micrococcales</taxon>
        <taxon>Microbacteriaceae</taxon>
        <taxon>Microbacterium</taxon>
    </lineage>
</organism>
<reference evidence="2 3" key="1">
    <citation type="submission" date="2016-10" db="EMBL/GenBank/DDBJ databases">
        <authorList>
            <person name="de Groot N.N."/>
        </authorList>
    </citation>
    <scope>NUCLEOTIDE SEQUENCE [LARGE SCALE GENOMIC DNA]</scope>
    <source>
        <strain evidence="2 3">DSM 15019</strain>
    </source>
</reference>
<feature type="compositionally biased region" description="Low complexity" evidence="1">
    <location>
        <begin position="267"/>
        <end position="288"/>
    </location>
</feature>
<evidence type="ECO:0000313" key="2">
    <source>
        <dbReference type="EMBL" id="SDS97840.1"/>
    </source>
</evidence>
<dbReference type="Gene3D" id="3.40.50.720">
    <property type="entry name" value="NAD(P)-binding Rossmann-like Domain"/>
    <property type="match status" value="1"/>
</dbReference>
<name>A0A1H1WMD9_9MICO</name>
<feature type="region of interest" description="Disordered" evidence="1">
    <location>
        <begin position="256"/>
        <end position="288"/>
    </location>
</feature>
<dbReference type="EMBL" id="LT629770">
    <property type="protein sequence ID" value="SDS97840.1"/>
    <property type="molecule type" value="Genomic_DNA"/>
</dbReference>
<accession>A0A1H1WMD9</accession>
<evidence type="ECO:0008006" key="4">
    <source>
        <dbReference type="Google" id="ProtNLM"/>
    </source>
</evidence>
<protein>
    <recommendedName>
        <fullName evidence="4">Bacteriocin biosynthesis cyclodehydratase domain-containing protein</fullName>
    </recommendedName>
</protein>
<gene>
    <name evidence="2" type="ORF">SAMN04489809_3178</name>
</gene>
<dbReference type="AlphaFoldDB" id="A0A1H1WMD9"/>
<proteinExistence type="predicted"/>
<evidence type="ECO:0000313" key="3">
    <source>
        <dbReference type="Proteomes" id="UP000182126"/>
    </source>
</evidence>
<sequence>MPLTPTTLTRLDPALPLLWRDGTTLQVGDDPAIRIPASAPWVERLLSRMRRGFRRSAFDVVAHRAGAPREDARRLLAVLEPALQDEPVRPRAARVSALGLTDTRAEGRLCETLADEGVPLASDEAPASATVAVLLVPGAAAAVQFAPFLRTDRSHLPIAIEPARITVGPLVSPGLTPCLSCRDAEDTARDPAWPLIHAQLVGRDPGRITLARVASAGAVAAHLLAAADPARIARISADGAIVWRSVRFRAECLCRDPSSPSPPGTGTAPVRRALPTAPTRAPACAQPA</sequence>